<reference evidence="4 5" key="1">
    <citation type="submission" date="2011-02" db="EMBL/GenBank/DDBJ databases">
        <title>The Genome Sequence of Sphaeroforma arctica JP610.</title>
        <authorList>
            <consortium name="The Broad Institute Genome Sequencing Platform"/>
            <person name="Russ C."/>
            <person name="Cuomo C."/>
            <person name="Young S.K."/>
            <person name="Zeng Q."/>
            <person name="Gargeya S."/>
            <person name="Alvarado L."/>
            <person name="Berlin A."/>
            <person name="Chapman S.B."/>
            <person name="Chen Z."/>
            <person name="Freedman E."/>
            <person name="Gellesch M."/>
            <person name="Goldberg J."/>
            <person name="Griggs A."/>
            <person name="Gujja S."/>
            <person name="Heilman E."/>
            <person name="Heiman D."/>
            <person name="Howarth C."/>
            <person name="Mehta T."/>
            <person name="Neiman D."/>
            <person name="Pearson M."/>
            <person name="Roberts A."/>
            <person name="Saif S."/>
            <person name="Shea T."/>
            <person name="Shenoy N."/>
            <person name="Sisk P."/>
            <person name="Stolte C."/>
            <person name="Sykes S."/>
            <person name="White J."/>
            <person name="Yandava C."/>
            <person name="Burger G."/>
            <person name="Gray M.W."/>
            <person name="Holland P.W.H."/>
            <person name="King N."/>
            <person name="Lang F.B.F."/>
            <person name="Roger A.J."/>
            <person name="Ruiz-Trillo I."/>
            <person name="Haas B."/>
            <person name="Nusbaum C."/>
            <person name="Birren B."/>
        </authorList>
    </citation>
    <scope>NUCLEOTIDE SEQUENCE [LARGE SCALE GENOMIC DNA]</scope>
    <source>
        <strain evidence="4 5">JP610</strain>
    </source>
</reference>
<dbReference type="Pfam" id="PF16278">
    <property type="entry name" value="zf-C2HE"/>
    <property type="match status" value="1"/>
</dbReference>
<dbReference type="PROSITE" id="PS00892">
    <property type="entry name" value="HIT_1"/>
    <property type="match status" value="1"/>
</dbReference>
<name>A0A0L0G1B2_9EUKA</name>
<evidence type="ECO:0000313" key="5">
    <source>
        <dbReference type="Proteomes" id="UP000054560"/>
    </source>
</evidence>
<dbReference type="GO" id="GO:1990165">
    <property type="term" value="F:single-strand break-containing DNA binding"/>
    <property type="evidence" value="ECO:0007669"/>
    <property type="project" value="TreeGrafter"/>
</dbReference>
<keyword evidence="5" id="KW-1185">Reference proteome</keyword>
<dbReference type="GeneID" id="25905293"/>
<dbReference type="InterPro" id="IPR032566">
    <property type="entry name" value="Znf-C2HE"/>
</dbReference>
<keyword evidence="1" id="KW-0378">Hydrolase</keyword>
<dbReference type="PANTHER" id="PTHR12486">
    <property type="entry name" value="APRATAXIN-RELATED"/>
    <property type="match status" value="1"/>
</dbReference>
<dbReference type="GO" id="GO:0005634">
    <property type="term" value="C:nucleus"/>
    <property type="evidence" value="ECO:0007669"/>
    <property type="project" value="TreeGrafter"/>
</dbReference>
<feature type="region of interest" description="Disordered" evidence="2">
    <location>
        <begin position="1"/>
        <end position="27"/>
    </location>
</feature>
<dbReference type="InterPro" id="IPR019808">
    <property type="entry name" value="Histidine_triad_CS"/>
</dbReference>
<dbReference type="Pfam" id="PF11969">
    <property type="entry name" value="DcpS_C"/>
    <property type="match status" value="1"/>
</dbReference>
<sequence length="246" mass="28277">MSSSEDNSIKEQPLTKRAKLDNPKDQTEGELDAFEDVLFDGTTRPQDLIKPYLDGLIPYVNDTANHTDELYHEDKACVVVRDTYNKARCHMLVIPKRSIDEPKCLTTADLPLLQHIHERSLWVIAKMKRDHPELRDVGFRAGIHAIPSVRQLHIHVISQDFDSERLKNKKHWNSFTTEYFIDTDELLAMLKAKGEVKVDSEKVQAALKRDMKCHVCDQPLRNIPLLKKHIKTHLPASMTTAQPEDV</sequence>
<dbReference type="PROSITE" id="PS00028">
    <property type="entry name" value="ZINC_FINGER_C2H2_1"/>
    <property type="match status" value="1"/>
</dbReference>
<dbReference type="RefSeq" id="XP_014156844.1">
    <property type="nucleotide sequence ID" value="XM_014301369.1"/>
</dbReference>
<feature type="compositionally biased region" description="Basic and acidic residues" evidence="2">
    <location>
        <begin position="18"/>
        <end position="27"/>
    </location>
</feature>
<dbReference type="InterPro" id="IPR013087">
    <property type="entry name" value="Znf_C2H2_type"/>
</dbReference>
<dbReference type="STRING" id="667725.A0A0L0G1B2"/>
<evidence type="ECO:0000256" key="2">
    <source>
        <dbReference type="SAM" id="MobiDB-lite"/>
    </source>
</evidence>
<evidence type="ECO:0000259" key="3">
    <source>
        <dbReference type="PROSITE" id="PS00028"/>
    </source>
</evidence>
<dbReference type="GO" id="GO:0030983">
    <property type="term" value="F:mismatched DNA binding"/>
    <property type="evidence" value="ECO:0007669"/>
    <property type="project" value="TreeGrafter"/>
</dbReference>
<dbReference type="AlphaFoldDB" id="A0A0L0G1B2"/>
<dbReference type="eggNOG" id="KOG0562">
    <property type="taxonomic scope" value="Eukaryota"/>
</dbReference>
<dbReference type="PANTHER" id="PTHR12486:SF4">
    <property type="entry name" value="APRATAXIN"/>
    <property type="match status" value="1"/>
</dbReference>
<proteinExistence type="predicted"/>
<feature type="domain" description="C2H2-type" evidence="3">
    <location>
        <begin position="213"/>
        <end position="233"/>
    </location>
</feature>
<organism evidence="4 5">
    <name type="scientific">Sphaeroforma arctica JP610</name>
    <dbReference type="NCBI Taxonomy" id="667725"/>
    <lineage>
        <taxon>Eukaryota</taxon>
        <taxon>Ichthyosporea</taxon>
        <taxon>Ichthyophonida</taxon>
        <taxon>Sphaeroforma</taxon>
    </lineage>
</organism>
<dbReference type="GO" id="GO:0003697">
    <property type="term" value="F:single-stranded DNA binding"/>
    <property type="evidence" value="ECO:0007669"/>
    <property type="project" value="TreeGrafter"/>
</dbReference>
<evidence type="ECO:0000256" key="1">
    <source>
        <dbReference type="ARBA" id="ARBA00022801"/>
    </source>
</evidence>
<dbReference type="InterPro" id="IPR036265">
    <property type="entry name" value="HIT-like_sf"/>
</dbReference>
<accession>A0A0L0G1B2</accession>
<dbReference type="EMBL" id="KQ241878">
    <property type="protein sequence ID" value="KNC82942.1"/>
    <property type="molecule type" value="Genomic_DNA"/>
</dbReference>
<dbReference type="OrthoDB" id="3512845at2759"/>
<dbReference type="GO" id="GO:0003725">
    <property type="term" value="F:double-stranded RNA binding"/>
    <property type="evidence" value="ECO:0007669"/>
    <property type="project" value="TreeGrafter"/>
</dbReference>
<dbReference type="FunFam" id="3.30.428.10:FF:000004">
    <property type="entry name" value="aprataxin isoform X2"/>
    <property type="match status" value="1"/>
</dbReference>
<gene>
    <name evidence="4" type="ORF">SARC_04789</name>
</gene>
<dbReference type="SUPFAM" id="SSF54197">
    <property type="entry name" value="HIT-like"/>
    <property type="match status" value="1"/>
</dbReference>
<protein>
    <recommendedName>
        <fullName evidence="3">C2H2-type domain-containing protein</fullName>
    </recommendedName>
</protein>
<dbReference type="GO" id="GO:0000012">
    <property type="term" value="P:single strand break repair"/>
    <property type="evidence" value="ECO:0007669"/>
    <property type="project" value="TreeGrafter"/>
</dbReference>
<evidence type="ECO:0000313" key="4">
    <source>
        <dbReference type="EMBL" id="KNC82942.1"/>
    </source>
</evidence>
<dbReference type="Proteomes" id="UP000054560">
    <property type="component" value="Unassembled WGS sequence"/>
</dbReference>
<dbReference type="GO" id="GO:0033699">
    <property type="term" value="F:DNA 5'-adenosine monophosphate hydrolase activity"/>
    <property type="evidence" value="ECO:0007669"/>
    <property type="project" value="TreeGrafter"/>
</dbReference>
<dbReference type="Gene3D" id="3.30.428.10">
    <property type="entry name" value="HIT-like"/>
    <property type="match status" value="1"/>
</dbReference>